<dbReference type="OrthoDB" id="191139at2759"/>
<dbReference type="Proteomes" id="UP001061958">
    <property type="component" value="Unassembled WGS sequence"/>
</dbReference>
<dbReference type="CDD" id="cd05327">
    <property type="entry name" value="retinol-DH_like_SDR_c_like"/>
    <property type="match status" value="1"/>
</dbReference>
<protein>
    <recommendedName>
        <fullName evidence="5">Protochlorophyllide reductase</fullName>
    </recommendedName>
</protein>
<keyword evidence="4" id="KW-1185">Reference proteome</keyword>
<evidence type="ECO:0000256" key="2">
    <source>
        <dbReference type="RuleBase" id="RU000363"/>
    </source>
</evidence>
<evidence type="ECO:0000256" key="1">
    <source>
        <dbReference type="ARBA" id="ARBA00023002"/>
    </source>
</evidence>
<evidence type="ECO:0000313" key="4">
    <source>
        <dbReference type="Proteomes" id="UP001061958"/>
    </source>
</evidence>
<reference evidence="3" key="1">
    <citation type="journal article" date="2022" name="Proc. Natl. Acad. Sci. U.S.A.">
        <title>Life cycle and functional genomics of the unicellular red alga Galdieria for elucidating algal and plant evolution and industrial use.</title>
        <authorList>
            <person name="Hirooka S."/>
            <person name="Itabashi T."/>
            <person name="Ichinose T.M."/>
            <person name="Onuma R."/>
            <person name="Fujiwara T."/>
            <person name="Yamashita S."/>
            <person name="Jong L.W."/>
            <person name="Tomita R."/>
            <person name="Iwane A.H."/>
            <person name="Miyagishima S.Y."/>
        </authorList>
    </citation>
    <scope>NUCLEOTIDE SEQUENCE</scope>
    <source>
        <strain evidence="3">NBRC 102759</strain>
    </source>
</reference>
<accession>A0A9C7PZ36</accession>
<sequence length="310" mass="34729">MFPRSYTLKDIPQVQGKTAIVTGSNTGIGLVTARELVRKGWHVVLACRNENKAKDAIKNIQNSTGKSSNVDFLPLDLASLQSVRDFSKLFLQKYKTLNLLINNAGVFATKFELTKDGHEIHFGVNHLGHFLLTNLLLQRLRESQPSRIVVVSSMAHQHTFREGILFDDKKRNAPWKNIVERLHAYGQSKLANLLFAKELAKRLQKTQVYVNALHPGVIRSELFRSENPFLLLPIMAFARNTENGALTSLYVATSPDIEEKNVRGAYFKPSATLPAPYVRPAICTPSAKARDAKLATNLWELSEKLVGLSR</sequence>
<dbReference type="Gene3D" id="3.40.50.720">
    <property type="entry name" value="NAD(P)-binding Rossmann-like Domain"/>
    <property type="match status" value="1"/>
</dbReference>
<proteinExistence type="inferred from homology"/>
<dbReference type="GO" id="GO:0016491">
    <property type="term" value="F:oxidoreductase activity"/>
    <property type="evidence" value="ECO:0007669"/>
    <property type="project" value="UniProtKB-KW"/>
</dbReference>
<dbReference type="SUPFAM" id="SSF51735">
    <property type="entry name" value="NAD(P)-binding Rossmann-fold domains"/>
    <property type="match status" value="1"/>
</dbReference>
<dbReference type="AlphaFoldDB" id="A0A9C7PZ36"/>
<organism evidence="3 4">
    <name type="scientific">Galdieria partita</name>
    <dbReference type="NCBI Taxonomy" id="83374"/>
    <lineage>
        <taxon>Eukaryota</taxon>
        <taxon>Rhodophyta</taxon>
        <taxon>Bangiophyceae</taxon>
        <taxon>Galdieriales</taxon>
        <taxon>Galdieriaceae</taxon>
        <taxon>Galdieria</taxon>
    </lineage>
</organism>
<comment type="similarity">
    <text evidence="2">Belongs to the short-chain dehydrogenases/reductases (SDR) family.</text>
</comment>
<dbReference type="PRINTS" id="PR00080">
    <property type="entry name" value="SDRFAMILY"/>
</dbReference>
<dbReference type="PANTHER" id="PTHR43157:SF31">
    <property type="entry name" value="PHOSPHATIDYLINOSITOL-GLYCAN BIOSYNTHESIS CLASS F PROTEIN"/>
    <property type="match status" value="1"/>
</dbReference>
<gene>
    <name evidence="3" type="ORF">GpartN1_g4886.t1</name>
</gene>
<dbReference type="EMBL" id="BQMJ01000040">
    <property type="protein sequence ID" value="GJQ13095.1"/>
    <property type="molecule type" value="Genomic_DNA"/>
</dbReference>
<dbReference type="InterPro" id="IPR002347">
    <property type="entry name" value="SDR_fam"/>
</dbReference>
<keyword evidence="1" id="KW-0560">Oxidoreductase</keyword>
<evidence type="ECO:0000313" key="3">
    <source>
        <dbReference type="EMBL" id="GJQ13095.1"/>
    </source>
</evidence>
<evidence type="ECO:0008006" key="5">
    <source>
        <dbReference type="Google" id="ProtNLM"/>
    </source>
</evidence>
<name>A0A9C7PZ36_9RHOD</name>
<reference evidence="3" key="2">
    <citation type="submission" date="2022-01" db="EMBL/GenBank/DDBJ databases">
        <authorList>
            <person name="Hirooka S."/>
            <person name="Miyagishima S.Y."/>
        </authorList>
    </citation>
    <scope>NUCLEOTIDE SEQUENCE</scope>
    <source>
        <strain evidence="3">NBRC 102759</strain>
    </source>
</reference>
<dbReference type="PANTHER" id="PTHR43157">
    <property type="entry name" value="PHOSPHATIDYLINOSITOL-GLYCAN BIOSYNTHESIS CLASS F PROTEIN-RELATED"/>
    <property type="match status" value="1"/>
</dbReference>
<dbReference type="InterPro" id="IPR036291">
    <property type="entry name" value="NAD(P)-bd_dom_sf"/>
</dbReference>
<dbReference type="PRINTS" id="PR00081">
    <property type="entry name" value="GDHRDH"/>
</dbReference>
<comment type="caution">
    <text evidence="3">The sequence shown here is derived from an EMBL/GenBank/DDBJ whole genome shotgun (WGS) entry which is preliminary data.</text>
</comment>
<dbReference type="Pfam" id="PF00106">
    <property type="entry name" value="adh_short"/>
    <property type="match status" value="2"/>
</dbReference>